<name>A0ABD2W3X3_9HYME</name>
<dbReference type="EMBL" id="JBJJXI010000139">
    <property type="protein sequence ID" value="KAL3387177.1"/>
    <property type="molecule type" value="Genomic_DNA"/>
</dbReference>
<proteinExistence type="inferred from homology"/>
<keyword evidence="5" id="KW-1185">Reference proteome</keyword>
<keyword evidence="2" id="KW-0819">tRNA processing</keyword>
<reference evidence="4 5" key="1">
    <citation type="journal article" date="2024" name="bioRxiv">
        <title>A reference genome for Trichogramma kaykai: A tiny desert-dwelling parasitoid wasp with competing sex-ratio distorters.</title>
        <authorList>
            <person name="Culotta J."/>
            <person name="Lindsey A.R."/>
        </authorList>
    </citation>
    <scope>NUCLEOTIDE SEQUENCE [LARGE SCALE GENOMIC DNA]</scope>
    <source>
        <strain evidence="4 5">KSX58</strain>
    </source>
</reference>
<dbReference type="InterPro" id="IPR036167">
    <property type="entry name" value="tRNA_intron_Endo_cat-like_sf"/>
</dbReference>
<dbReference type="AlphaFoldDB" id="A0ABD2W3X3"/>
<dbReference type="InterPro" id="IPR011856">
    <property type="entry name" value="tRNA_endonuc-like_dom_sf"/>
</dbReference>
<dbReference type="Gene3D" id="3.40.1350.10">
    <property type="match status" value="1"/>
</dbReference>
<comment type="caution">
    <text evidence="4">The sequence shown here is derived from an EMBL/GenBank/DDBJ whole genome shotgun (WGS) entry which is preliminary data.</text>
</comment>
<protein>
    <recommendedName>
        <fullName evidence="3">tRNA-splicing endonuclease subunit Sen15 domain-containing protein</fullName>
    </recommendedName>
</protein>
<dbReference type="PANTHER" id="PTHR28582">
    <property type="entry name" value="TRNA-SPLICING ENDONUCLEASE SUBUNIT SEN15"/>
    <property type="match status" value="1"/>
</dbReference>
<evidence type="ECO:0000256" key="1">
    <source>
        <dbReference type="ARBA" id="ARBA00006091"/>
    </source>
</evidence>
<sequence>MSQLGCNDQEKLQLAFYVYMELCEVKCYWDVHYNYCKELEIFYLEAKRKKNEEPGIFIPWPACSYLSLDLISNIQRVLKTDKITFAFKAGMVESSYYSINSGLVKPMDLEQSKILNDKKIQKHKQVKEIERNTSNLYKRALSLQNDQCDSETAYDNRFNHEGGSYKRIRLDNLNESEVIEINIDGSTENVEPKTNESTNNISR</sequence>
<organism evidence="4 5">
    <name type="scientific">Trichogramma kaykai</name>
    <dbReference type="NCBI Taxonomy" id="54128"/>
    <lineage>
        <taxon>Eukaryota</taxon>
        <taxon>Metazoa</taxon>
        <taxon>Ecdysozoa</taxon>
        <taxon>Arthropoda</taxon>
        <taxon>Hexapoda</taxon>
        <taxon>Insecta</taxon>
        <taxon>Pterygota</taxon>
        <taxon>Neoptera</taxon>
        <taxon>Endopterygota</taxon>
        <taxon>Hymenoptera</taxon>
        <taxon>Apocrita</taxon>
        <taxon>Proctotrupomorpha</taxon>
        <taxon>Chalcidoidea</taxon>
        <taxon>Trichogrammatidae</taxon>
        <taxon>Trichogramma</taxon>
    </lineage>
</organism>
<dbReference type="SUPFAM" id="SSF53032">
    <property type="entry name" value="tRNA-intron endonuclease catalytic domain-like"/>
    <property type="match status" value="1"/>
</dbReference>
<comment type="similarity">
    <text evidence="1">Belongs to the SEN15 family.</text>
</comment>
<evidence type="ECO:0000313" key="4">
    <source>
        <dbReference type="EMBL" id="KAL3387177.1"/>
    </source>
</evidence>
<dbReference type="GO" id="GO:0005634">
    <property type="term" value="C:nucleus"/>
    <property type="evidence" value="ECO:0007669"/>
    <property type="project" value="UniProtKB-ARBA"/>
</dbReference>
<evidence type="ECO:0000259" key="3">
    <source>
        <dbReference type="Pfam" id="PF09631"/>
    </source>
</evidence>
<dbReference type="PANTHER" id="PTHR28582:SF1">
    <property type="entry name" value="TRNA-SPLICING ENDONUCLEASE SUBUNIT SEN15"/>
    <property type="match status" value="1"/>
</dbReference>
<feature type="domain" description="tRNA-splicing endonuclease subunit Sen15" evidence="3">
    <location>
        <begin position="18"/>
        <end position="107"/>
    </location>
</feature>
<dbReference type="Proteomes" id="UP001627154">
    <property type="component" value="Unassembled WGS sequence"/>
</dbReference>
<accession>A0ABD2W3X3</accession>
<dbReference type="GO" id="GO:0008033">
    <property type="term" value="P:tRNA processing"/>
    <property type="evidence" value="ECO:0007669"/>
    <property type="project" value="UniProtKB-KW"/>
</dbReference>
<dbReference type="InterPro" id="IPR018593">
    <property type="entry name" value="tRNA-endonuc_su_Sen15"/>
</dbReference>
<gene>
    <name evidence="4" type="ORF">TKK_017492</name>
</gene>
<evidence type="ECO:0000313" key="5">
    <source>
        <dbReference type="Proteomes" id="UP001627154"/>
    </source>
</evidence>
<dbReference type="Pfam" id="PF09631">
    <property type="entry name" value="Sen15"/>
    <property type="match status" value="1"/>
</dbReference>
<evidence type="ECO:0000256" key="2">
    <source>
        <dbReference type="ARBA" id="ARBA00022694"/>
    </source>
</evidence>